<feature type="domain" description="Rhodopsin" evidence="11">
    <location>
        <begin position="26"/>
        <end position="273"/>
    </location>
</feature>
<evidence type="ECO:0008006" key="14">
    <source>
        <dbReference type="Google" id="ProtNLM"/>
    </source>
</evidence>
<feature type="region of interest" description="Disordered" evidence="8">
    <location>
        <begin position="629"/>
        <end position="660"/>
    </location>
</feature>
<dbReference type="EMBL" id="SWKU01000016">
    <property type="protein sequence ID" value="KAF2999757.1"/>
    <property type="molecule type" value="Genomic_DNA"/>
</dbReference>
<comment type="cofactor">
    <cofactor evidence="1">
        <name>FMN</name>
        <dbReference type="ChEBI" id="CHEBI:58210"/>
    </cofactor>
</comment>
<evidence type="ECO:0000256" key="7">
    <source>
        <dbReference type="ARBA" id="ARBA00023002"/>
    </source>
</evidence>
<organism evidence="12 13">
    <name type="scientific">Curvularia kusanoi</name>
    <name type="common">Cochliobolus kusanoi</name>
    <dbReference type="NCBI Taxonomy" id="90978"/>
    <lineage>
        <taxon>Eukaryota</taxon>
        <taxon>Fungi</taxon>
        <taxon>Dikarya</taxon>
        <taxon>Ascomycota</taxon>
        <taxon>Pezizomycotina</taxon>
        <taxon>Dothideomycetes</taxon>
        <taxon>Pleosporomycetidae</taxon>
        <taxon>Pleosporales</taxon>
        <taxon>Pleosporineae</taxon>
        <taxon>Pleosporaceae</taxon>
        <taxon>Curvularia</taxon>
    </lineage>
</organism>
<keyword evidence="7" id="KW-0560">Oxidoreductase</keyword>
<evidence type="ECO:0000256" key="5">
    <source>
        <dbReference type="ARBA" id="ARBA00022741"/>
    </source>
</evidence>
<dbReference type="AlphaFoldDB" id="A0A9P4WAI6"/>
<comment type="caution">
    <text evidence="12">The sequence shown here is derived from an EMBL/GenBank/DDBJ whole genome shotgun (WGS) entry which is preliminary data.</text>
</comment>
<reference evidence="12" key="1">
    <citation type="submission" date="2019-04" db="EMBL/GenBank/DDBJ databases">
        <title>Sequencing of skin fungus with MAO and IRED activity.</title>
        <authorList>
            <person name="Marsaioli A.J."/>
            <person name="Bonatto J.M.C."/>
            <person name="Reis Junior O."/>
        </authorList>
    </citation>
    <scope>NUCLEOTIDE SEQUENCE</scope>
    <source>
        <strain evidence="12">30M1</strain>
    </source>
</reference>
<dbReference type="InterPro" id="IPR049326">
    <property type="entry name" value="Rhodopsin_dom_fungi"/>
</dbReference>
<feature type="transmembrane region" description="Helical" evidence="9">
    <location>
        <begin position="174"/>
        <end position="194"/>
    </location>
</feature>
<protein>
    <recommendedName>
        <fullName evidence="14">NADPH-dependent FMN reductase-like domain-containing protein</fullName>
    </recommendedName>
</protein>
<keyword evidence="4" id="KW-0288">FMN</keyword>
<dbReference type="NCBIfam" id="TIGR02690">
    <property type="entry name" value="resist_ArsH"/>
    <property type="match status" value="1"/>
</dbReference>
<dbReference type="FunFam" id="3.40.50.360:FF:000027">
    <property type="entry name" value="Arsenical resistance protein ArsH"/>
    <property type="match status" value="1"/>
</dbReference>
<dbReference type="PANTHER" id="PTHR43590">
    <property type="entry name" value="ARSENIC RESISTANCE PROTEIN ARSH (AFU_ORTHOLOGUE AFUA_5G15030)"/>
    <property type="match status" value="1"/>
</dbReference>
<dbReference type="GO" id="GO:0000166">
    <property type="term" value="F:nucleotide binding"/>
    <property type="evidence" value="ECO:0007669"/>
    <property type="project" value="UniProtKB-KW"/>
</dbReference>
<dbReference type="InterPro" id="IPR029039">
    <property type="entry name" value="Flavoprotein-like_sf"/>
</dbReference>
<dbReference type="OrthoDB" id="8300214at2759"/>
<gene>
    <name evidence="12" type="ORF">E8E13_005049</name>
</gene>
<dbReference type="InterPro" id="IPR014063">
    <property type="entry name" value="Arsenate-R_ArsH"/>
</dbReference>
<evidence type="ECO:0000256" key="4">
    <source>
        <dbReference type="ARBA" id="ARBA00022643"/>
    </source>
</evidence>
<dbReference type="Gene3D" id="3.40.50.360">
    <property type="match status" value="1"/>
</dbReference>
<proteinExistence type="predicted"/>
<feature type="compositionally biased region" description="Basic and acidic residues" evidence="8">
    <location>
        <begin position="311"/>
        <end position="331"/>
    </location>
</feature>
<sequence>MPGATSKSLATVTLLLLPFDVLTVILRFRARLARKVWGSDDWAMLVSLPFFIATTVSMVTLAFSGLGLRDDELQGDQMREGLFWYFLSGTIWTFWVTTLKWSIGFTILRIAVGKRWVVWSIYVALVMVTLTSISTGVFQLVQCKPMNAIWDADALAHGGECINRKYLAAMSTTLAAVSIATDWYMALIPIPLMWNLQMERRIKLSIGGLLGLGVFASIAGIVRFATIVRSTPAIASGKDYLHILDPIMTWAHAEPAIGMVAANLPALRPLLERALAFLSTLRSRPHTDECSAEPPAPKPSNPLALGAVQDDGDKGKGNDTRIMEGYGRDVVRSSPSDDESQADVIRSQQGARVKRKISFAERARRELEIDPAYKERSFAISKAQDDVEVRRSYRPFLLDEETSQSDWVSQLELSTVLKMVEDHIHNKGQDRLRVLVLHGSMRNRSYSRLLSYEASRILFRLGCDVRMYDPKGLPVKDDEQHSHPKVQELRELSKWSDGHIWISPEQHGNVTAVFKNQIDWIPLSTGSVRPTQGRTLAIAQVSGGSQSFNTVNTLRILGRWMRMFAIPNQSSIPMAYKQFTEPEDVEGGSRLMPSGNRDRLVDCMEEFVKYTLVMRPHFDLFGDRYSEREEKRSKAAKEEKLAAATSQHQPEVVAPDLKKL</sequence>
<feature type="compositionally biased region" description="Basic and acidic residues" evidence="8">
    <location>
        <begin position="629"/>
        <end position="641"/>
    </location>
</feature>
<keyword evidence="13" id="KW-1185">Reference proteome</keyword>
<evidence type="ECO:0000256" key="2">
    <source>
        <dbReference type="ARBA" id="ARBA00011881"/>
    </source>
</evidence>
<keyword evidence="9" id="KW-0472">Membrane</keyword>
<evidence type="ECO:0000313" key="13">
    <source>
        <dbReference type="Proteomes" id="UP000801428"/>
    </source>
</evidence>
<evidence type="ECO:0000256" key="1">
    <source>
        <dbReference type="ARBA" id="ARBA00001917"/>
    </source>
</evidence>
<evidence type="ECO:0000256" key="8">
    <source>
        <dbReference type="SAM" id="MobiDB-lite"/>
    </source>
</evidence>
<dbReference type="GO" id="GO:0016655">
    <property type="term" value="F:oxidoreductase activity, acting on NAD(P)H, quinone or similar compound as acceptor"/>
    <property type="evidence" value="ECO:0007669"/>
    <property type="project" value="TreeGrafter"/>
</dbReference>
<name>A0A9P4WAI6_CURKU</name>
<dbReference type="SUPFAM" id="SSF52218">
    <property type="entry name" value="Flavoproteins"/>
    <property type="match status" value="1"/>
</dbReference>
<evidence type="ECO:0000259" key="11">
    <source>
        <dbReference type="Pfam" id="PF20684"/>
    </source>
</evidence>
<keyword evidence="5" id="KW-0547">Nucleotide-binding</keyword>
<accession>A0A9P4WAI6</accession>
<dbReference type="PANTHER" id="PTHR43590:SF1">
    <property type="entry name" value="ARSENIC RESISTANCE PROTEIN ARSH (AFU_ORTHOLOGUE AFUA_5G15030)"/>
    <property type="match status" value="1"/>
</dbReference>
<evidence type="ECO:0000313" key="12">
    <source>
        <dbReference type="EMBL" id="KAF2999757.1"/>
    </source>
</evidence>
<evidence type="ECO:0000259" key="10">
    <source>
        <dbReference type="Pfam" id="PF03358"/>
    </source>
</evidence>
<feature type="transmembrane region" description="Helical" evidence="9">
    <location>
        <begin position="116"/>
        <end position="141"/>
    </location>
</feature>
<feature type="transmembrane region" description="Helical" evidence="9">
    <location>
        <begin position="83"/>
        <end position="104"/>
    </location>
</feature>
<keyword evidence="9" id="KW-1133">Transmembrane helix</keyword>
<feature type="transmembrane region" description="Helical" evidence="9">
    <location>
        <begin position="206"/>
        <end position="226"/>
    </location>
</feature>
<feature type="transmembrane region" description="Helical" evidence="9">
    <location>
        <begin position="12"/>
        <end position="30"/>
    </location>
</feature>
<evidence type="ECO:0000256" key="6">
    <source>
        <dbReference type="ARBA" id="ARBA00022857"/>
    </source>
</evidence>
<evidence type="ECO:0000256" key="3">
    <source>
        <dbReference type="ARBA" id="ARBA00022630"/>
    </source>
</evidence>
<comment type="subunit">
    <text evidence="2">Homotetramer.</text>
</comment>
<feature type="domain" description="NADPH-dependent FMN reductase-like" evidence="10">
    <location>
        <begin position="433"/>
        <end position="575"/>
    </location>
</feature>
<feature type="region of interest" description="Disordered" evidence="8">
    <location>
        <begin position="286"/>
        <end position="347"/>
    </location>
</feature>
<dbReference type="Proteomes" id="UP000801428">
    <property type="component" value="Unassembled WGS sequence"/>
</dbReference>
<feature type="transmembrane region" description="Helical" evidence="9">
    <location>
        <begin position="42"/>
        <end position="63"/>
    </location>
</feature>
<keyword evidence="6" id="KW-0521">NADP</keyword>
<dbReference type="InterPro" id="IPR005025">
    <property type="entry name" value="FMN_Rdtase-like_dom"/>
</dbReference>
<dbReference type="Pfam" id="PF03358">
    <property type="entry name" value="FMN_red"/>
    <property type="match status" value="1"/>
</dbReference>
<keyword evidence="3" id="KW-0285">Flavoprotein</keyword>
<evidence type="ECO:0000256" key="9">
    <source>
        <dbReference type="SAM" id="Phobius"/>
    </source>
</evidence>
<keyword evidence="9" id="KW-0812">Transmembrane</keyword>
<dbReference type="Pfam" id="PF20684">
    <property type="entry name" value="Fung_rhodopsin"/>
    <property type="match status" value="1"/>
</dbReference>